<dbReference type="Pfam" id="PF00209">
    <property type="entry name" value="SNF"/>
    <property type="match status" value="1"/>
</dbReference>
<feature type="transmembrane region" description="Helical" evidence="7">
    <location>
        <begin position="299"/>
        <end position="322"/>
    </location>
</feature>
<organism evidence="8 9">
    <name type="scientific">Loxodonta africana</name>
    <name type="common">African elephant</name>
    <dbReference type="NCBI Taxonomy" id="9785"/>
    <lineage>
        <taxon>Eukaryota</taxon>
        <taxon>Metazoa</taxon>
        <taxon>Chordata</taxon>
        <taxon>Craniata</taxon>
        <taxon>Vertebrata</taxon>
        <taxon>Euteleostomi</taxon>
        <taxon>Mammalia</taxon>
        <taxon>Eutheria</taxon>
        <taxon>Afrotheria</taxon>
        <taxon>Proboscidea</taxon>
        <taxon>Elephantidae</taxon>
        <taxon>Loxodonta</taxon>
    </lineage>
</organism>
<reference evidence="8" key="2">
    <citation type="submission" date="2025-08" db="UniProtKB">
        <authorList>
            <consortium name="Ensembl"/>
        </authorList>
    </citation>
    <scope>IDENTIFICATION</scope>
    <source>
        <strain evidence="8">Isolate ISIS603380</strain>
    </source>
</reference>
<dbReference type="PANTHER" id="PTHR11616:SF327">
    <property type="entry name" value="ORPHAN SODIUM- AND CHLORIDE-DEPENDENT NEUROTRANSMITTER TRANSPORTER NTT5"/>
    <property type="match status" value="1"/>
</dbReference>
<dbReference type="GO" id="GO:0035725">
    <property type="term" value="P:sodium ion transmembrane transport"/>
    <property type="evidence" value="ECO:0007669"/>
    <property type="project" value="TreeGrafter"/>
</dbReference>
<comment type="subcellular location">
    <subcellularLocation>
        <location evidence="1">Membrane</location>
        <topology evidence="1">Multi-pass membrane protein</topology>
    </subcellularLocation>
</comment>
<dbReference type="PROSITE" id="PS50267">
    <property type="entry name" value="NA_NEUROTRAN_SYMP_3"/>
    <property type="match status" value="1"/>
</dbReference>
<dbReference type="HOGENOM" id="CLU_006855_7_2_1"/>
<keyword evidence="6" id="KW-0479">Metal-binding</keyword>
<evidence type="ECO:0000256" key="4">
    <source>
        <dbReference type="ARBA" id="ARBA00022989"/>
    </source>
</evidence>
<evidence type="ECO:0000256" key="1">
    <source>
        <dbReference type="ARBA" id="ARBA00004141"/>
    </source>
</evidence>
<dbReference type="InterPro" id="IPR037272">
    <property type="entry name" value="SNS_sf"/>
</dbReference>
<name>G3U3U2_LOXAF</name>
<dbReference type="GO" id="GO:0005886">
    <property type="term" value="C:plasma membrane"/>
    <property type="evidence" value="ECO:0007669"/>
    <property type="project" value="TreeGrafter"/>
</dbReference>
<evidence type="ECO:0000256" key="3">
    <source>
        <dbReference type="ARBA" id="ARBA00022692"/>
    </source>
</evidence>
<evidence type="ECO:0000256" key="7">
    <source>
        <dbReference type="SAM" id="Phobius"/>
    </source>
</evidence>
<keyword evidence="5 7" id="KW-0472">Membrane</keyword>
<dbReference type="InParanoid" id="G3U3U2"/>
<keyword evidence="9" id="KW-1185">Reference proteome</keyword>
<keyword evidence="2" id="KW-0813">Transport</keyword>
<evidence type="ECO:0000256" key="5">
    <source>
        <dbReference type="ARBA" id="ARBA00023136"/>
    </source>
</evidence>
<feature type="transmembrane region" description="Helical" evidence="7">
    <location>
        <begin position="614"/>
        <end position="637"/>
    </location>
</feature>
<evidence type="ECO:0000256" key="2">
    <source>
        <dbReference type="ARBA" id="ARBA00022448"/>
    </source>
</evidence>
<feature type="transmembrane region" description="Helical" evidence="7">
    <location>
        <begin position="541"/>
        <end position="566"/>
    </location>
</feature>
<evidence type="ECO:0008006" key="10">
    <source>
        <dbReference type="Google" id="ProtNLM"/>
    </source>
</evidence>
<dbReference type="PRINTS" id="PR00176">
    <property type="entry name" value="NANEUSMPORT"/>
</dbReference>
<dbReference type="SUPFAM" id="SSF161070">
    <property type="entry name" value="SNF-like"/>
    <property type="match status" value="1"/>
</dbReference>
<feature type="transmembrane region" description="Helical" evidence="7">
    <location>
        <begin position="666"/>
        <end position="689"/>
    </location>
</feature>
<evidence type="ECO:0000313" key="8">
    <source>
        <dbReference type="Ensembl" id="ENSLAFP00000022500.1"/>
    </source>
</evidence>
<dbReference type="GO" id="GO:0006865">
    <property type="term" value="P:amino acid transport"/>
    <property type="evidence" value="ECO:0007669"/>
    <property type="project" value="TreeGrafter"/>
</dbReference>
<dbReference type="eggNOG" id="KOG3659">
    <property type="taxonomic scope" value="Eukaryota"/>
</dbReference>
<dbReference type="InterPro" id="IPR000175">
    <property type="entry name" value="Na/ntran_symport"/>
</dbReference>
<dbReference type="PANTHER" id="PTHR11616">
    <property type="entry name" value="SODIUM/CHLORIDE DEPENDENT TRANSPORTER"/>
    <property type="match status" value="1"/>
</dbReference>
<dbReference type="GeneTree" id="ENSGT00940000163283"/>
<feature type="transmembrane region" description="Helical" evidence="7">
    <location>
        <begin position="189"/>
        <end position="215"/>
    </location>
</feature>
<protein>
    <recommendedName>
        <fullName evidence="10">Solute carrier family 6 member 16</fullName>
    </recommendedName>
</protein>
<keyword evidence="4 7" id="KW-1133">Transmembrane helix</keyword>
<sequence length="740" mass="83105">IDRESESSKSSLTKFTLLGIHPSKSVSETHTWELKGPEIWSATSLISEDQDAKAQAWKTQAWVPQFRGSQTKQFSPSEVKSLSTPKHSTSALKVPVTKEKQNEDSTRPLWSNKVEYILTQAACSLRLSSLWSLPQLWLFNGGSIFPIIYILMLLLIGVPLLFMEMASGQRLRQGSLGVWKLTSPWMTGLGYTTFMVCFIEGLCLNVLNCWSLLYLSQSFQFPLPWDKCPLVKNASEFDAECARTTPSMYFWYRQTLKASDTIEDYGPVIPSMSLSLFLTWCLTGVIMMNGLKSIGKAMYVMILIPCLVCLCFLIRCFLLEGTSFGLQYLLVSEISSVYSVRIWYLAGNQVLTALGLGFGVIASFSSYMPPSNNCLIDAFVVALVNLGTSLLITPVITSVMGFWATVITSRCSEKNVDILMNLVSLGELPSEAQPPENVLANAASMFSTWLNSLPHSVKKMVLSKVSDCNIQDQFSKVKQGSSFAFLAFIEAMSFIPGSAFWSILFFLWLLSAGLTTMVGVMQGIITPLQDTFSFFRKHPKLLIVSVSMLMFLCSLFFARPSGYYFFRLLNDYWIILPILLIITLENVTIAWVYGAKRFLAEVMLMGRPISLICCFLFCCLCPFVLLALSVITLIYLYKQDFTYLAWDSSTSKLVPREFPSWVRNSLIILDVIVFLPVLIYFVHCLIHWIPFSSITSNMPILVSKSLTLRSRLRSAKDLRNEEILQGDKDTVLPSGQPLTS</sequence>
<dbReference type="PROSITE" id="PS00754">
    <property type="entry name" value="NA_NEUROTRAN_SYMP_2"/>
    <property type="match status" value="1"/>
</dbReference>
<dbReference type="Ensembl" id="ENSLAFT00000035439.1">
    <property type="protein sequence ID" value="ENSLAFP00000022500.1"/>
    <property type="gene ID" value="ENSLAFG00000026533.1"/>
</dbReference>
<feature type="transmembrane region" description="Helical" evidence="7">
    <location>
        <begin position="342"/>
        <end position="362"/>
    </location>
</feature>
<dbReference type="GO" id="GO:0046872">
    <property type="term" value="F:metal ion binding"/>
    <property type="evidence" value="ECO:0007669"/>
    <property type="project" value="UniProtKB-KW"/>
</dbReference>
<accession>G3U3U2</accession>
<feature type="transmembrane region" description="Helical" evidence="7">
    <location>
        <begin position="268"/>
        <end position="287"/>
    </location>
</feature>
<keyword evidence="6" id="KW-0915">Sodium</keyword>
<feature type="transmembrane region" description="Helical" evidence="7">
    <location>
        <begin position="572"/>
        <end position="593"/>
    </location>
</feature>
<proteinExistence type="predicted"/>
<dbReference type="OMA" id="ICENIAV"/>
<evidence type="ECO:0000256" key="6">
    <source>
        <dbReference type="PIRSR" id="PIRSR600175-1"/>
    </source>
</evidence>
<evidence type="ECO:0000313" key="9">
    <source>
        <dbReference type="Proteomes" id="UP000007646"/>
    </source>
</evidence>
<keyword evidence="3 7" id="KW-0812">Transmembrane</keyword>
<feature type="transmembrane region" description="Helical" evidence="7">
    <location>
        <begin position="137"/>
        <end position="162"/>
    </location>
</feature>
<reference evidence="8 9" key="1">
    <citation type="submission" date="2009-06" db="EMBL/GenBank/DDBJ databases">
        <title>The Genome Sequence of Loxodonta africana (African elephant).</title>
        <authorList>
            <person name="Di Palma F."/>
            <person name="Heiman D."/>
            <person name="Young S."/>
            <person name="Johnson J."/>
            <person name="Lander E.S."/>
            <person name="Lindblad-Toh K."/>
        </authorList>
    </citation>
    <scope>NUCLEOTIDE SEQUENCE [LARGE SCALE GENOMIC DNA]</scope>
    <source>
        <strain evidence="8 9">Isolate ISIS603380</strain>
    </source>
</reference>
<feature type="transmembrane region" description="Helical" evidence="7">
    <location>
        <begin position="499"/>
        <end position="520"/>
    </location>
</feature>
<dbReference type="AlphaFoldDB" id="G3U3U2"/>
<dbReference type="Proteomes" id="UP000007646">
    <property type="component" value="Unassembled WGS sequence"/>
</dbReference>
<reference evidence="8" key="3">
    <citation type="submission" date="2025-09" db="UniProtKB">
        <authorList>
            <consortium name="Ensembl"/>
        </authorList>
    </citation>
    <scope>IDENTIFICATION</scope>
    <source>
        <strain evidence="8">Isolate ISIS603380</strain>
    </source>
</reference>
<feature type="binding site" evidence="6">
    <location>
        <position position="385"/>
    </location>
    <ligand>
        <name>Na(+)</name>
        <dbReference type="ChEBI" id="CHEBI:29101"/>
        <label>1</label>
    </ligand>
</feature>
<feature type="transmembrane region" description="Helical" evidence="7">
    <location>
        <begin position="374"/>
        <end position="396"/>
    </location>
</feature>